<proteinExistence type="predicted"/>
<gene>
    <name evidence="4" type="ORF">ABB37_07732</name>
</gene>
<organism evidence="4 5">
    <name type="scientific">Leptomonas pyrrhocoris</name>
    <name type="common">Firebug parasite</name>
    <dbReference type="NCBI Taxonomy" id="157538"/>
    <lineage>
        <taxon>Eukaryota</taxon>
        <taxon>Discoba</taxon>
        <taxon>Euglenozoa</taxon>
        <taxon>Kinetoplastea</taxon>
        <taxon>Metakinetoplastina</taxon>
        <taxon>Trypanosomatida</taxon>
        <taxon>Trypanosomatidae</taxon>
        <taxon>Leishmaniinae</taxon>
        <taxon>Leptomonas</taxon>
    </lineage>
</organism>
<name>A0A0N0VDR7_LEPPY</name>
<feature type="compositionally biased region" description="Acidic residues" evidence="1">
    <location>
        <begin position="305"/>
        <end position="315"/>
    </location>
</feature>
<feature type="chain" id="PRO_5005860930" evidence="3">
    <location>
        <begin position="38"/>
        <end position="416"/>
    </location>
</feature>
<evidence type="ECO:0000313" key="5">
    <source>
        <dbReference type="Proteomes" id="UP000037923"/>
    </source>
</evidence>
<evidence type="ECO:0000256" key="2">
    <source>
        <dbReference type="SAM" id="Phobius"/>
    </source>
</evidence>
<keyword evidence="2" id="KW-0812">Transmembrane</keyword>
<feature type="compositionally biased region" description="Polar residues" evidence="1">
    <location>
        <begin position="376"/>
        <end position="392"/>
    </location>
</feature>
<sequence>MMRGSSNARPRHGARRLALPLLLLLLLFCGAVRVAHGFAFVPVMSSFAKQDTSGSKMQSRLVCQQGGGYLASEPTVALHQSVIETVRRAGAGETWFAYLGATTDANLEDNCPFPIISGRLINGVSYGCYWRWNQGRWAETADNRTLPLYIKGVGVTFYIGNTFEKPQSATVVYYGQASGFPSFFDAADMAPRDRRPGMMFGQDLILRGVSDTSTWSDNLAVGGYSYAGYRWSPVAGVSQWNASAQAASKVNFWAACQVQAPSRTMYEMTNTSSALQKNWWIIFFVVLFVVTLVVFLIVALCQDDEDMDEPPEDAPEWAQQETHETLRPKSFVSTRSFRGNTYEDDNDNEKSNDYRRSSSNSGDGGRRRSSDDGYAPQQQHQEMRQASNTGGSQRHVRPPNDYDDDAHVRQSQNNWM</sequence>
<feature type="region of interest" description="Disordered" evidence="1">
    <location>
        <begin position="305"/>
        <end position="416"/>
    </location>
</feature>
<feature type="transmembrane region" description="Helical" evidence="2">
    <location>
        <begin position="279"/>
        <end position="301"/>
    </location>
</feature>
<protein>
    <submittedName>
        <fullName evidence="4">Uncharacterized protein</fullName>
    </submittedName>
</protein>
<dbReference type="GeneID" id="26908017"/>
<comment type="caution">
    <text evidence="4">The sequence shown here is derived from an EMBL/GenBank/DDBJ whole genome shotgun (WGS) entry which is preliminary data.</text>
</comment>
<dbReference type="EMBL" id="LGTL01000020">
    <property type="protein sequence ID" value="KPA76394.1"/>
    <property type="molecule type" value="Genomic_DNA"/>
</dbReference>
<keyword evidence="2" id="KW-0472">Membrane</keyword>
<dbReference type="PANTHER" id="PTHR35613:SF2">
    <property type="entry name" value="C-TYPE LECTIN DOMAIN-CONTAINING PROTEIN"/>
    <property type="match status" value="1"/>
</dbReference>
<dbReference type="AlphaFoldDB" id="A0A0N0VDR7"/>
<evidence type="ECO:0000313" key="4">
    <source>
        <dbReference type="EMBL" id="KPA76394.1"/>
    </source>
</evidence>
<dbReference type="RefSeq" id="XP_015654833.1">
    <property type="nucleotide sequence ID" value="XM_015806469.1"/>
</dbReference>
<dbReference type="Pfam" id="PF16825">
    <property type="entry name" value="DUF5075"/>
    <property type="match status" value="1"/>
</dbReference>
<feature type="signal peptide" evidence="3">
    <location>
        <begin position="1"/>
        <end position="37"/>
    </location>
</feature>
<dbReference type="VEuPathDB" id="TriTrypDB:LpyrH10_20_0550"/>
<dbReference type="OMA" id="WRWNQGR"/>
<evidence type="ECO:0000256" key="3">
    <source>
        <dbReference type="SAM" id="SignalP"/>
    </source>
</evidence>
<evidence type="ECO:0000256" key="1">
    <source>
        <dbReference type="SAM" id="MobiDB-lite"/>
    </source>
</evidence>
<reference evidence="4 5" key="1">
    <citation type="submission" date="2015-07" db="EMBL/GenBank/DDBJ databases">
        <title>High-quality genome of monoxenous trypanosomatid Leptomonas pyrrhocoris.</title>
        <authorList>
            <person name="Flegontov P."/>
            <person name="Butenko A."/>
            <person name="Firsov S."/>
            <person name="Vlcek C."/>
            <person name="Logacheva M.D."/>
            <person name="Field M."/>
            <person name="Filatov D."/>
            <person name="Flegontova O."/>
            <person name="Gerasimov E."/>
            <person name="Jackson A.P."/>
            <person name="Kelly S."/>
            <person name="Opperdoes F."/>
            <person name="O'Reilly A."/>
            <person name="Votypka J."/>
            <person name="Yurchenko V."/>
            <person name="Lukes J."/>
        </authorList>
    </citation>
    <scope>NUCLEOTIDE SEQUENCE [LARGE SCALE GENOMIC DNA]</scope>
    <source>
        <strain evidence="4">H10</strain>
    </source>
</reference>
<dbReference type="Proteomes" id="UP000037923">
    <property type="component" value="Unassembled WGS sequence"/>
</dbReference>
<keyword evidence="3" id="KW-0732">Signal</keyword>
<accession>A0A0N0VDR7</accession>
<dbReference type="PANTHER" id="PTHR35613">
    <property type="entry name" value="C-TYPE LECTIN DOMAIN-CONTAINING PROTEIN"/>
    <property type="match status" value="1"/>
</dbReference>
<dbReference type="InterPro" id="IPR031797">
    <property type="entry name" value="DUF5075"/>
</dbReference>
<keyword evidence="5" id="KW-1185">Reference proteome</keyword>
<dbReference type="OrthoDB" id="273329at2759"/>
<keyword evidence="2" id="KW-1133">Transmembrane helix</keyword>